<evidence type="ECO:0000256" key="4">
    <source>
        <dbReference type="ARBA" id="ARBA00022801"/>
    </source>
</evidence>
<evidence type="ECO:0000256" key="5">
    <source>
        <dbReference type="ARBA" id="ARBA00023295"/>
    </source>
</evidence>
<proteinExistence type="inferred from homology"/>
<keyword evidence="10" id="KW-1185">Reference proteome</keyword>
<dbReference type="EC" id="3.2.1.52" evidence="3"/>
<keyword evidence="4" id="KW-0378">Hydrolase</keyword>
<dbReference type="OrthoDB" id="9805821at2"/>
<dbReference type="GO" id="GO:0004563">
    <property type="term" value="F:beta-N-acetylhexosaminidase activity"/>
    <property type="evidence" value="ECO:0007669"/>
    <property type="project" value="UniProtKB-EC"/>
</dbReference>
<evidence type="ECO:0000256" key="7">
    <source>
        <dbReference type="SAM" id="SignalP"/>
    </source>
</evidence>
<dbReference type="AlphaFoldDB" id="A0A4R7IYY0"/>
<dbReference type="InterPro" id="IPR036962">
    <property type="entry name" value="Glyco_hydro_3_N_sf"/>
</dbReference>
<comment type="caution">
    <text evidence="9">The sequence shown here is derived from an EMBL/GenBank/DDBJ whole genome shotgun (WGS) entry which is preliminary data.</text>
</comment>
<evidence type="ECO:0000259" key="8">
    <source>
        <dbReference type="Pfam" id="PF00933"/>
    </source>
</evidence>
<gene>
    <name evidence="9" type="ORF">CLV29_3024</name>
</gene>
<comment type="similarity">
    <text evidence="2">Belongs to the glycosyl hydrolase 3 family.</text>
</comment>
<protein>
    <recommendedName>
        <fullName evidence="3">beta-N-acetylhexosaminidase</fullName>
        <ecNumber evidence="3">3.2.1.52</ecNumber>
    </recommendedName>
</protein>
<dbReference type="GO" id="GO:0009254">
    <property type="term" value="P:peptidoglycan turnover"/>
    <property type="evidence" value="ECO:0007669"/>
    <property type="project" value="TreeGrafter"/>
</dbReference>
<keyword evidence="5" id="KW-0326">Glycosidase</keyword>
<feature type="signal peptide" evidence="7">
    <location>
        <begin position="1"/>
        <end position="21"/>
    </location>
</feature>
<evidence type="ECO:0000256" key="2">
    <source>
        <dbReference type="ARBA" id="ARBA00005336"/>
    </source>
</evidence>
<dbReference type="Pfam" id="PF00933">
    <property type="entry name" value="Glyco_hydro_3"/>
    <property type="match status" value="1"/>
</dbReference>
<name>A0A4R7IYY0_9ACTN</name>
<dbReference type="EMBL" id="SOAW01000003">
    <property type="protein sequence ID" value="TDT30001.1"/>
    <property type="molecule type" value="Genomic_DNA"/>
</dbReference>
<evidence type="ECO:0000256" key="6">
    <source>
        <dbReference type="SAM" id="MobiDB-lite"/>
    </source>
</evidence>
<reference evidence="9 10" key="1">
    <citation type="submission" date="2019-03" db="EMBL/GenBank/DDBJ databases">
        <title>Genomic Encyclopedia of Archaeal and Bacterial Type Strains, Phase II (KMG-II): from individual species to whole genera.</title>
        <authorList>
            <person name="Goeker M."/>
        </authorList>
    </citation>
    <scope>NUCLEOTIDE SEQUENCE [LARGE SCALE GENOMIC DNA]</scope>
    <source>
        <strain evidence="9 10">DSM 24323</strain>
    </source>
</reference>
<dbReference type="Proteomes" id="UP000295371">
    <property type="component" value="Unassembled WGS sequence"/>
</dbReference>
<dbReference type="Gene3D" id="3.20.20.300">
    <property type="entry name" value="Glycoside hydrolase, family 3, N-terminal domain"/>
    <property type="match status" value="1"/>
</dbReference>
<dbReference type="PROSITE" id="PS51257">
    <property type="entry name" value="PROKAR_LIPOPROTEIN"/>
    <property type="match status" value="1"/>
</dbReference>
<dbReference type="PANTHER" id="PTHR30480:SF13">
    <property type="entry name" value="BETA-HEXOSAMINIDASE"/>
    <property type="match status" value="1"/>
</dbReference>
<evidence type="ECO:0000256" key="3">
    <source>
        <dbReference type="ARBA" id="ARBA00012663"/>
    </source>
</evidence>
<evidence type="ECO:0000256" key="1">
    <source>
        <dbReference type="ARBA" id="ARBA00001231"/>
    </source>
</evidence>
<dbReference type="GO" id="GO:0005975">
    <property type="term" value="P:carbohydrate metabolic process"/>
    <property type="evidence" value="ECO:0007669"/>
    <property type="project" value="InterPro"/>
</dbReference>
<comment type="catalytic activity">
    <reaction evidence="1">
        <text>Hydrolysis of terminal non-reducing N-acetyl-D-hexosamine residues in N-acetyl-beta-D-hexosaminides.</text>
        <dbReference type="EC" id="3.2.1.52"/>
    </reaction>
</comment>
<dbReference type="PANTHER" id="PTHR30480">
    <property type="entry name" value="BETA-HEXOSAMINIDASE-RELATED"/>
    <property type="match status" value="1"/>
</dbReference>
<dbReference type="InterPro" id="IPR017853">
    <property type="entry name" value="GH"/>
</dbReference>
<keyword evidence="7" id="KW-0732">Signal</keyword>
<evidence type="ECO:0000313" key="9">
    <source>
        <dbReference type="EMBL" id="TDT30001.1"/>
    </source>
</evidence>
<feature type="chain" id="PRO_5038729797" description="beta-N-acetylhexosaminidase" evidence="7">
    <location>
        <begin position="22"/>
        <end position="408"/>
    </location>
</feature>
<feature type="region of interest" description="Disordered" evidence="6">
    <location>
        <begin position="24"/>
        <end position="51"/>
    </location>
</feature>
<dbReference type="RefSeq" id="WP_133755910.1">
    <property type="nucleotide sequence ID" value="NZ_SOAW01000003.1"/>
</dbReference>
<dbReference type="InterPro" id="IPR001764">
    <property type="entry name" value="Glyco_hydro_3_N"/>
</dbReference>
<feature type="compositionally biased region" description="Low complexity" evidence="6">
    <location>
        <begin position="34"/>
        <end position="49"/>
    </location>
</feature>
<accession>A0A4R7IYY0</accession>
<dbReference type="SUPFAM" id="SSF51445">
    <property type="entry name" value="(Trans)glycosidases"/>
    <property type="match status" value="1"/>
</dbReference>
<dbReference type="InterPro" id="IPR050226">
    <property type="entry name" value="NagZ_Beta-hexosaminidase"/>
</dbReference>
<organism evidence="9 10">
    <name type="scientific">Naumannella halotolerans</name>
    <dbReference type="NCBI Taxonomy" id="993414"/>
    <lineage>
        <taxon>Bacteria</taxon>
        <taxon>Bacillati</taxon>
        <taxon>Actinomycetota</taxon>
        <taxon>Actinomycetes</taxon>
        <taxon>Propionibacteriales</taxon>
        <taxon>Propionibacteriaceae</taxon>
        <taxon>Naumannella</taxon>
    </lineage>
</organism>
<sequence length="408" mass="42170">MSARRLSGGLALLAVGATLLACSPSPQPAPPGESAVPSATPSPSTAAPTPSEPLCADLVDAMGQSEQIAQLFMLGIDIASGEVDSSTLNLMDDTGVGNVLLLGNSELGVAGVSDLAQTLRNSSPQPGGVDLMIATDQEGGQVQRLQGTGFPDMPSAAEQAQLSDAELRSRAEEWGEALKQAGVDYNLAPVADVVPADRVDSNEPIGVLQRGYGSDPEVVKEKAQAFVNGMHDAEIATSVKHFPGLGLVEGNTDLEADVTDTETTAEDLQTFTGYENLSSVMVSSAVYTQMDPDHPAVYSREIVTGTLRIGLAFDKVIISDDLGIAESAAAVDEVDRGAAFLAAGGDLVINADPDSLAAMMEGVRRRAAEDPGFATTIPDKATRVLELKAETGRAKCQPGRQPASTPEG</sequence>
<evidence type="ECO:0000313" key="10">
    <source>
        <dbReference type="Proteomes" id="UP000295371"/>
    </source>
</evidence>
<feature type="domain" description="Glycoside hydrolase family 3 N-terminal" evidence="8">
    <location>
        <begin position="66"/>
        <end position="386"/>
    </location>
</feature>